<gene>
    <name evidence="1" type="ORF">GCM10010423_69800</name>
</gene>
<dbReference type="Pfam" id="PF19979">
    <property type="entry name" value="DUF6415"/>
    <property type="match status" value="1"/>
</dbReference>
<evidence type="ECO:0000313" key="2">
    <source>
        <dbReference type="Proteomes" id="UP001501095"/>
    </source>
</evidence>
<reference evidence="1 2" key="1">
    <citation type="journal article" date="2019" name="Int. J. Syst. Evol. Microbiol.">
        <title>The Global Catalogue of Microorganisms (GCM) 10K type strain sequencing project: providing services to taxonomists for standard genome sequencing and annotation.</title>
        <authorList>
            <consortium name="The Broad Institute Genomics Platform"/>
            <consortium name="The Broad Institute Genome Sequencing Center for Infectious Disease"/>
            <person name="Wu L."/>
            <person name="Ma J."/>
        </authorList>
    </citation>
    <scope>NUCLEOTIDE SEQUENCE [LARGE SCALE GENOMIC DNA]</scope>
    <source>
        <strain evidence="1 2">JCM 6924</strain>
    </source>
</reference>
<keyword evidence="2" id="KW-1185">Reference proteome</keyword>
<proteinExistence type="predicted"/>
<accession>A0ABN3P3W6</accession>
<protein>
    <submittedName>
        <fullName evidence="1">Uncharacterized protein</fullName>
    </submittedName>
</protein>
<sequence>MNGTIVLAKAALPTRPSNPRVRAAPWRPPFDAARLQRVLESARQWEPVDWKQVYTSLDSLLGDDDHPQPTHFDHDAAEELAQRFRGALMQLVHRGLRDDADRDPEAARLIALARELRDEELPGGAQQALGLLRRLGAVTVELVDRLESMGIIEGMSKC</sequence>
<dbReference type="EMBL" id="BAAATM010000027">
    <property type="protein sequence ID" value="GAA2558064.1"/>
    <property type="molecule type" value="Genomic_DNA"/>
</dbReference>
<dbReference type="InterPro" id="IPR046300">
    <property type="entry name" value="DUF6415"/>
</dbReference>
<organism evidence="1 2">
    <name type="scientific">Streptomyces levis</name>
    <dbReference type="NCBI Taxonomy" id="285566"/>
    <lineage>
        <taxon>Bacteria</taxon>
        <taxon>Bacillati</taxon>
        <taxon>Actinomycetota</taxon>
        <taxon>Actinomycetes</taxon>
        <taxon>Kitasatosporales</taxon>
        <taxon>Streptomycetaceae</taxon>
        <taxon>Streptomyces</taxon>
    </lineage>
</organism>
<dbReference type="Proteomes" id="UP001501095">
    <property type="component" value="Unassembled WGS sequence"/>
</dbReference>
<comment type="caution">
    <text evidence="1">The sequence shown here is derived from an EMBL/GenBank/DDBJ whole genome shotgun (WGS) entry which is preliminary data.</text>
</comment>
<evidence type="ECO:0000313" key="1">
    <source>
        <dbReference type="EMBL" id="GAA2558064.1"/>
    </source>
</evidence>
<name>A0ABN3P3W6_9ACTN</name>